<keyword evidence="3" id="KW-1185">Reference proteome</keyword>
<evidence type="ECO:0008006" key="4">
    <source>
        <dbReference type="Google" id="ProtNLM"/>
    </source>
</evidence>
<accession>A0A8H4ME63</accession>
<name>A0A8H4ME63_9EURO</name>
<dbReference type="InterPro" id="IPR011009">
    <property type="entry name" value="Kinase-like_dom_sf"/>
</dbReference>
<dbReference type="Proteomes" id="UP000653565">
    <property type="component" value="Unassembled WGS sequence"/>
</dbReference>
<dbReference type="SUPFAM" id="SSF56112">
    <property type="entry name" value="Protein kinase-like (PK-like)"/>
    <property type="match status" value="1"/>
</dbReference>
<feature type="chain" id="PRO_5044155491" description="Protein kinase domain-containing protein" evidence="1">
    <location>
        <begin position="21"/>
        <end position="494"/>
    </location>
</feature>
<keyword evidence="1" id="KW-0732">Signal</keyword>
<proteinExistence type="predicted"/>
<organism evidence="2 3">
    <name type="scientific">Aspergillus fumigatiaffinis</name>
    <dbReference type="NCBI Taxonomy" id="340414"/>
    <lineage>
        <taxon>Eukaryota</taxon>
        <taxon>Fungi</taxon>
        <taxon>Dikarya</taxon>
        <taxon>Ascomycota</taxon>
        <taxon>Pezizomycotina</taxon>
        <taxon>Eurotiomycetes</taxon>
        <taxon>Eurotiomycetidae</taxon>
        <taxon>Eurotiales</taxon>
        <taxon>Aspergillaceae</taxon>
        <taxon>Aspergillus</taxon>
        <taxon>Aspergillus subgen. Fumigati</taxon>
    </lineage>
</organism>
<protein>
    <recommendedName>
        <fullName evidence="4">Protein kinase domain-containing protein</fullName>
    </recommendedName>
</protein>
<evidence type="ECO:0000313" key="2">
    <source>
        <dbReference type="EMBL" id="KAF4242751.1"/>
    </source>
</evidence>
<evidence type="ECO:0000313" key="3">
    <source>
        <dbReference type="Proteomes" id="UP000653565"/>
    </source>
</evidence>
<gene>
    <name evidence="2" type="ORF">CNMCM6805_002375</name>
</gene>
<dbReference type="AlphaFoldDB" id="A0A8H4ME63"/>
<reference evidence="2" key="1">
    <citation type="journal article" date="2020" name="bioRxiv">
        <title>Genomic and phenotypic heterogeneity of clinical isolates of the human pathogens Aspergillus fumigatus, Aspergillus lentulus and Aspergillus fumigatiaffinis.</title>
        <authorList>
            <person name="dos Santos R.A.C."/>
            <person name="Steenwyk J.L."/>
            <person name="Rivero-Menendez O."/>
            <person name="Mead M.E."/>
            <person name="Silva L.P."/>
            <person name="Bastos R.W."/>
            <person name="Alastruey-Izquierdo A."/>
            <person name="Goldman G.H."/>
            <person name="Rokas A."/>
        </authorList>
    </citation>
    <scope>NUCLEOTIDE SEQUENCE</scope>
    <source>
        <strain evidence="2">CNM-CM6805</strain>
    </source>
</reference>
<sequence length="494" mass="57288">MKVFSSILILLFAIFSLCLAEQHPDRFPDQNQVDKDNYEAVTLAAAQKGVQLEHGKRYAFREKWAPVYGEYRCLPDYSHVRLIVGQFFNLPTRSGRQAFSAKAFEMISDEAETKLGQTPVGGKVESQVTENWWANHYFNFKKNEWVRVSKDSKYEYLGETTATDAYIENQGLKYARDNPSYNLAWNNCMVYTTEVYEVSTSSMQGRRTRKPSFYELNVTVLPSLSRPSPETVMDSTRSGITWFDEDKWIGSYLTFTYIQPSRWRIDRKLAESEELATESDVKECMMPSEARGIFVCSNIDVPAQENVVKIRMQYVYCLMVNGSDLLSKSTRIPYFNTAFKSRQARARQADPEMRSTSQREVSALDYLTKAGCSSTPKLFAWKHETQGDDDWVPGGYIDYILMEKLPGETPGYWSGRMSRAERDQLRESFKKAWIECVSHGRAHEDCGIRNLVWDHEMQKCWLIDTPCTNSYIVDWEEWREGTDKDVWQNTEYIS</sequence>
<dbReference type="EMBL" id="JAAAPX010000015">
    <property type="protein sequence ID" value="KAF4242751.1"/>
    <property type="molecule type" value="Genomic_DNA"/>
</dbReference>
<reference evidence="2" key="2">
    <citation type="submission" date="2020-04" db="EMBL/GenBank/DDBJ databases">
        <authorList>
            <person name="Santos R.A.C."/>
            <person name="Steenwyk J.L."/>
            <person name="Rivero-Menendez O."/>
            <person name="Mead M.E."/>
            <person name="Silva L.P."/>
            <person name="Bastos R.W."/>
            <person name="Alastruey-Izquierdo A."/>
            <person name="Goldman G.H."/>
            <person name="Rokas A."/>
        </authorList>
    </citation>
    <scope>NUCLEOTIDE SEQUENCE</scope>
    <source>
        <strain evidence="2">CNM-CM6805</strain>
    </source>
</reference>
<evidence type="ECO:0000256" key="1">
    <source>
        <dbReference type="SAM" id="SignalP"/>
    </source>
</evidence>
<dbReference type="OrthoDB" id="4721928at2759"/>
<feature type="signal peptide" evidence="1">
    <location>
        <begin position="1"/>
        <end position="20"/>
    </location>
</feature>
<comment type="caution">
    <text evidence="2">The sequence shown here is derived from an EMBL/GenBank/DDBJ whole genome shotgun (WGS) entry which is preliminary data.</text>
</comment>